<feature type="region of interest" description="Disordered" evidence="2">
    <location>
        <begin position="1"/>
        <end position="65"/>
    </location>
</feature>
<dbReference type="RefSeq" id="XP_026054429.1">
    <property type="nucleotide sequence ID" value="XM_026198644.1"/>
</dbReference>
<proteinExistence type="predicted"/>
<dbReference type="AlphaFoldDB" id="A0A6P6J2Y3"/>
<sequence>MSVKKQMSALEGMEVDHTKEKRKIEETHSYACKVGGRCESSPSTPSKTPAPKKTKNVDPAAASEPSLMEVQNNIIQILSEKINNRADHLEIMIKNNSKEIESICESLNSIHSDVMGLKNENESLKKENMEMKKKAAELEQRMNDQERYSRRWCLRLHGVAENSSEKVKERVKEICRAVVPEEQRNEVTAAVDIVHRLGRLRAAEDQRGNPRPIIIRFISRTARDLIWKHARQSPFLQTRGLHFKEDLTADGREIRPT</sequence>
<evidence type="ECO:0000313" key="4">
    <source>
        <dbReference type="RefSeq" id="XP_026054429.1"/>
    </source>
</evidence>
<organism evidence="3 4">
    <name type="scientific">Carassius auratus</name>
    <name type="common">Goldfish</name>
    <dbReference type="NCBI Taxonomy" id="7957"/>
    <lineage>
        <taxon>Eukaryota</taxon>
        <taxon>Metazoa</taxon>
        <taxon>Chordata</taxon>
        <taxon>Craniata</taxon>
        <taxon>Vertebrata</taxon>
        <taxon>Euteleostomi</taxon>
        <taxon>Actinopterygii</taxon>
        <taxon>Neopterygii</taxon>
        <taxon>Teleostei</taxon>
        <taxon>Ostariophysi</taxon>
        <taxon>Cypriniformes</taxon>
        <taxon>Cyprinidae</taxon>
        <taxon>Cyprininae</taxon>
        <taxon>Carassius</taxon>
    </lineage>
</organism>
<reference evidence="4" key="1">
    <citation type="submission" date="2025-08" db="UniProtKB">
        <authorList>
            <consortium name="RefSeq"/>
        </authorList>
    </citation>
    <scope>IDENTIFICATION</scope>
    <source>
        <strain evidence="4">Wakin</strain>
        <tissue evidence="4">Muscle</tissue>
    </source>
</reference>
<feature type="coiled-coil region" evidence="1">
    <location>
        <begin position="107"/>
        <end position="148"/>
    </location>
</feature>
<dbReference type="Gene3D" id="3.30.70.1820">
    <property type="entry name" value="L1 transposable element, RRM domain"/>
    <property type="match status" value="1"/>
</dbReference>
<accession>A0A6P6J2Y3</accession>
<gene>
    <name evidence="4" type="primary">LOC113040300</name>
</gene>
<protein>
    <submittedName>
        <fullName evidence="4">Uncharacterized protein LOC113040300</fullName>
    </submittedName>
</protein>
<keyword evidence="1" id="KW-0175">Coiled coil</keyword>
<name>A0A6P6J2Y3_CARAU</name>
<dbReference type="OrthoDB" id="8956648at2759"/>
<dbReference type="GeneID" id="113040300"/>
<dbReference type="Proteomes" id="UP000515129">
    <property type="component" value="Chromosome 22"/>
</dbReference>
<feature type="compositionally biased region" description="Basic and acidic residues" evidence="2">
    <location>
        <begin position="14"/>
        <end position="28"/>
    </location>
</feature>
<evidence type="ECO:0000256" key="2">
    <source>
        <dbReference type="SAM" id="MobiDB-lite"/>
    </source>
</evidence>
<dbReference type="PANTHER" id="PTHR11505">
    <property type="entry name" value="L1 TRANSPOSABLE ELEMENT-RELATED"/>
    <property type="match status" value="1"/>
</dbReference>
<evidence type="ECO:0000313" key="3">
    <source>
        <dbReference type="Proteomes" id="UP000515129"/>
    </source>
</evidence>
<dbReference type="KEGG" id="caua:113040300"/>
<dbReference type="InterPro" id="IPR004244">
    <property type="entry name" value="Transposase_22"/>
</dbReference>
<keyword evidence="3" id="KW-1185">Reference proteome</keyword>
<evidence type="ECO:0000256" key="1">
    <source>
        <dbReference type="SAM" id="Coils"/>
    </source>
</evidence>
<feature type="compositionally biased region" description="Low complexity" evidence="2">
    <location>
        <begin position="40"/>
        <end position="51"/>
    </location>
</feature>